<dbReference type="Gramene" id="TRITD7Av1G055360.1">
    <property type="protein sequence ID" value="TRITD7Av1G055360.1"/>
    <property type="gene ID" value="TRITD7Av1G055360"/>
</dbReference>
<gene>
    <name evidence="1" type="ORF">TRITD_7Av1G055360</name>
</gene>
<dbReference type="Proteomes" id="UP000324705">
    <property type="component" value="Chromosome 7A"/>
</dbReference>
<keyword evidence="2" id="KW-1185">Reference proteome</keyword>
<dbReference type="PANTHER" id="PTHR36480">
    <property type="entry name" value="OS06G0118900 PROTEIN-RELATED"/>
    <property type="match status" value="1"/>
</dbReference>
<organism evidence="1 2">
    <name type="scientific">Triticum turgidum subsp. durum</name>
    <name type="common">Durum wheat</name>
    <name type="synonym">Triticum durum</name>
    <dbReference type="NCBI Taxonomy" id="4567"/>
    <lineage>
        <taxon>Eukaryota</taxon>
        <taxon>Viridiplantae</taxon>
        <taxon>Streptophyta</taxon>
        <taxon>Embryophyta</taxon>
        <taxon>Tracheophyta</taxon>
        <taxon>Spermatophyta</taxon>
        <taxon>Magnoliopsida</taxon>
        <taxon>Liliopsida</taxon>
        <taxon>Poales</taxon>
        <taxon>Poaceae</taxon>
        <taxon>BOP clade</taxon>
        <taxon>Pooideae</taxon>
        <taxon>Triticodae</taxon>
        <taxon>Triticeae</taxon>
        <taxon>Triticinae</taxon>
        <taxon>Triticum</taxon>
    </lineage>
</organism>
<dbReference type="PANTHER" id="PTHR36480:SF10">
    <property type="entry name" value="LATE EMBRYOGENESIS ABUNDANT PROTEIN LEA-2 SUBGROUP DOMAIN-CONTAINING PROTEIN"/>
    <property type="match status" value="1"/>
</dbReference>
<accession>A0A9R1BKI2</accession>
<evidence type="ECO:0000313" key="2">
    <source>
        <dbReference type="Proteomes" id="UP000324705"/>
    </source>
</evidence>
<evidence type="ECO:0000313" key="1">
    <source>
        <dbReference type="EMBL" id="VAI72014.1"/>
    </source>
</evidence>
<sequence>MAVRGAVGGGVRAGAPSGEYNNVTVRLTDITSASSASPTKIAEFDLPLPIAVSPRMAQETIVMVGMTPGEDVPMRYVRALFEGRSVEGVELMLSGVFASHVTTTMASGEVTTRYPATYYCWPVTIAVGGSSSSSSPDYTSFVVTDAPCMDESEAPAIV</sequence>
<proteinExistence type="predicted"/>
<reference evidence="1 2" key="1">
    <citation type="submission" date="2017-09" db="EMBL/GenBank/DDBJ databases">
        <authorList>
            <consortium name="International Durum Wheat Genome Sequencing Consortium (IDWGSC)"/>
            <person name="Milanesi L."/>
        </authorList>
    </citation>
    <scope>NUCLEOTIDE SEQUENCE [LARGE SCALE GENOMIC DNA]</scope>
    <source>
        <strain evidence="2">cv. Svevo</strain>
    </source>
</reference>
<dbReference type="AlphaFoldDB" id="A0A9R1BKI2"/>
<name>A0A9R1BKI2_TRITD</name>
<dbReference type="EMBL" id="LT934123">
    <property type="protein sequence ID" value="VAI72014.1"/>
    <property type="molecule type" value="Genomic_DNA"/>
</dbReference>
<protein>
    <submittedName>
        <fullName evidence="1">Uncharacterized protein</fullName>
    </submittedName>
</protein>